<dbReference type="SUPFAM" id="SSF53335">
    <property type="entry name" value="S-adenosyl-L-methionine-dependent methyltransferases"/>
    <property type="match status" value="1"/>
</dbReference>
<dbReference type="PANTHER" id="PTHR43591:SF24">
    <property type="entry name" value="2-METHOXY-6-POLYPRENYL-1,4-BENZOQUINOL METHYLASE, MITOCHONDRIAL"/>
    <property type="match status" value="1"/>
</dbReference>
<dbReference type="Pfam" id="PF08241">
    <property type="entry name" value="Methyltransf_11"/>
    <property type="match status" value="1"/>
</dbReference>
<dbReference type="Proteomes" id="UP001251528">
    <property type="component" value="Unassembled WGS sequence"/>
</dbReference>
<evidence type="ECO:0000259" key="2">
    <source>
        <dbReference type="Pfam" id="PF08241"/>
    </source>
</evidence>
<accession>A0AAJ0FTR3</accession>
<protein>
    <recommendedName>
        <fullName evidence="2">Methyltransferase type 11 domain-containing protein</fullName>
    </recommendedName>
</protein>
<evidence type="ECO:0000313" key="4">
    <source>
        <dbReference type="Proteomes" id="UP001251528"/>
    </source>
</evidence>
<name>A0AAJ0FTR3_9HYPO</name>
<organism evidence="3 4">
    <name type="scientific">Conoideocrella luteorostrata</name>
    <dbReference type="NCBI Taxonomy" id="1105319"/>
    <lineage>
        <taxon>Eukaryota</taxon>
        <taxon>Fungi</taxon>
        <taxon>Dikarya</taxon>
        <taxon>Ascomycota</taxon>
        <taxon>Pezizomycotina</taxon>
        <taxon>Sordariomycetes</taxon>
        <taxon>Hypocreomycetidae</taxon>
        <taxon>Hypocreales</taxon>
        <taxon>Clavicipitaceae</taxon>
        <taxon>Conoideocrella</taxon>
    </lineage>
</organism>
<dbReference type="Gene3D" id="3.40.50.150">
    <property type="entry name" value="Vaccinia Virus protein VP39"/>
    <property type="match status" value="1"/>
</dbReference>
<dbReference type="InterPro" id="IPR013216">
    <property type="entry name" value="Methyltransf_11"/>
</dbReference>
<dbReference type="InterPro" id="IPR029063">
    <property type="entry name" value="SAM-dependent_MTases_sf"/>
</dbReference>
<dbReference type="EMBL" id="JASWJB010000109">
    <property type="protein sequence ID" value="KAK2596788.1"/>
    <property type="molecule type" value="Genomic_DNA"/>
</dbReference>
<evidence type="ECO:0000313" key="3">
    <source>
        <dbReference type="EMBL" id="KAK2596788.1"/>
    </source>
</evidence>
<reference evidence="3" key="1">
    <citation type="submission" date="2023-06" db="EMBL/GenBank/DDBJ databases">
        <title>Conoideocrella luteorostrata (Hypocreales: Clavicipitaceae), a potential biocontrol fungus for elongate hemlock scale in United States Christmas tree production areas.</title>
        <authorList>
            <person name="Barrett H."/>
            <person name="Lovett B."/>
            <person name="Macias A.M."/>
            <person name="Stajich J.E."/>
            <person name="Kasson M.T."/>
        </authorList>
    </citation>
    <scope>NUCLEOTIDE SEQUENCE</scope>
    <source>
        <strain evidence="3">ARSEF 14590</strain>
    </source>
</reference>
<keyword evidence="4" id="KW-1185">Reference proteome</keyword>
<proteinExistence type="inferred from homology"/>
<dbReference type="GO" id="GO:0008757">
    <property type="term" value="F:S-adenosylmethionine-dependent methyltransferase activity"/>
    <property type="evidence" value="ECO:0007669"/>
    <property type="project" value="InterPro"/>
</dbReference>
<dbReference type="PANTHER" id="PTHR43591">
    <property type="entry name" value="METHYLTRANSFERASE"/>
    <property type="match status" value="1"/>
</dbReference>
<evidence type="ECO:0000256" key="1">
    <source>
        <dbReference type="ARBA" id="ARBA00038158"/>
    </source>
</evidence>
<comment type="caution">
    <text evidence="3">The sequence shown here is derived from an EMBL/GenBank/DDBJ whole genome shotgun (WGS) entry which is preliminary data.</text>
</comment>
<dbReference type="CDD" id="cd02440">
    <property type="entry name" value="AdoMet_MTases"/>
    <property type="match status" value="1"/>
</dbReference>
<sequence length="289" mass="31591">MSKDQNNYSSGYKAHHIRHHEWRTAENSAQNLIPILISLAKTNPNLTMLDVGTGCGTITTSLAKYMPQGRVTAVDLSPHVLSRARSLAADNAAASPAHSAVNVTFQQADAYELPFADSTFDVVHSAHMLTHLDEPWDALREMLRVTKPGGVVSVRDADMQLTSYYPELPGLLHFQELICKVMEEVSGGSAKGGRKLVSWAMRAGVRRDQIVATMSGWAYSTPEERAMISETFCDRLTIGSVGKTLLEKGLATPEQINEMVQALRAWCAQEDAFWGMAVGEVTISKTVTA</sequence>
<dbReference type="AlphaFoldDB" id="A0AAJ0FTR3"/>
<comment type="similarity">
    <text evidence="1">Belongs to the methyltransferase superfamily. LaeA methyltransferase family.</text>
</comment>
<gene>
    <name evidence="3" type="ORF">QQS21_006117</name>
</gene>
<feature type="domain" description="Methyltransferase type 11" evidence="2">
    <location>
        <begin position="49"/>
        <end position="152"/>
    </location>
</feature>